<feature type="transmembrane region" description="Helical" evidence="1">
    <location>
        <begin position="116"/>
        <end position="134"/>
    </location>
</feature>
<protein>
    <submittedName>
        <fullName evidence="3">VanZ like family protein</fullName>
    </submittedName>
</protein>
<sequence length="142" mass="16559">MHFFEKFYKISIAFYAVFLLYLMFFGFGRSPYPINIVRLVPMFSTLGFVKETILWKSIFINVCGNILMFMPFGFLGIVFPKLNDFRTLIINFISAIVVVESLQYITRLGVFDIDDIILNTLGVAMGFFLYQFIWGRSIHKDS</sequence>
<feature type="transmembrane region" description="Helical" evidence="1">
    <location>
        <begin position="58"/>
        <end position="79"/>
    </location>
</feature>
<dbReference type="RefSeq" id="WP_076782354.1">
    <property type="nucleotide sequence ID" value="NZ_FTPU01000008.1"/>
</dbReference>
<dbReference type="Proteomes" id="UP000187261">
    <property type="component" value="Unassembled WGS sequence"/>
</dbReference>
<feature type="transmembrane region" description="Helical" evidence="1">
    <location>
        <begin position="7"/>
        <end position="26"/>
    </location>
</feature>
<gene>
    <name evidence="3" type="ORF">SAMN05660493_00980</name>
</gene>
<feature type="transmembrane region" description="Helical" evidence="1">
    <location>
        <begin position="85"/>
        <end position="104"/>
    </location>
</feature>
<proteinExistence type="predicted"/>
<dbReference type="EMBL" id="FTPU01000008">
    <property type="protein sequence ID" value="SIT96303.1"/>
    <property type="molecule type" value="Genomic_DNA"/>
</dbReference>
<evidence type="ECO:0000259" key="2">
    <source>
        <dbReference type="Pfam" id="PF04892"/>
    </source>
</evidence>
<dbReference type="PANTHER" id="PTHR36834">
    <property type="entry name" value="MEMBRANE PROTEIN-RELATED"/>
    <property type="match status" value="1"/>
</dbReference>
<name>A0A1U7PWF1_9FLAO</name>
<accession>A0A1U7PWF1</accession>
<evidence type="ECO:0000313" key="3">
    <source>
        <dbReference type="EMBL" id="SIT96303.1"/>
    </source>
</evidence>
<organism evidence="3 4">
    <name type="scientific">Epilithonimonas bovis DSM 19482</name>
    <dbReference type="NCBI Taxonomy" id="1121284"/>
    <lineage>
        <taxon>Bacteria</taxon>
        <taxon>Pseudomonadati</taxon>
        <taxon>Bacteroidota</taxon>
        <taxon>Flavobacteriia</taxon>
        <taxon>Flavobacteriales</taxon>
        <taxon>Weeksellaceae</taxon>
        <taxon>Chryseobacterium group</taxon>
        <taxon>Epilithonimonas</taxon>
    </lineage>
</organism>
<evidence type="ECO:0000256" key="1">
    <source>
        <dbReference type="SAM" id="Phobius"/>
    </source>
</evidence>
<keyword evidence="1" id="KW-0472">Membrane</keyword>
<dbReference type="InterPro" id="IPR006976">
    <property type="entry name" value="VanZ-like"/>
</dbReference>
<dbReference type="AlphaFoldDB" id="A0A1U7PWF1"/>
<dbReference type="STRING" id="1121284.SAMN05660493_00980"/>
<keyword evidence="1" id="KW-1133">Transmembrane helix</keyword>
<reference evidence="4" key="1">
    <citation type="submission" date="2016-10" db="EMBL/GenBank/DDBJ databases">
        <authorList>
            <person name="Varghese N."/>
            <person name="Submissions S."/>
        </authorList>
    </citation>
    <scope>NUCLEOTIDE SEQUENCE [LARGE SCALE GENOMIC DNA]</scope>
    <source>
        <strain evidence="4">DSM 19482</strain>
    </source>
</reference>
<keyword evidence="1" id="KW-0812">Transmembrane</keyword>
<feature type="domain" description="VanZ-like" evidence="2">
    <location>
        <begin position="13"/>
        <end position="133"/>
    </location>
</feature>
<dbReference type="OrthoDB" id="9805025at2"/>
<keyword evidence="4" id="KW-1185">Reference proteome</keyword>
<dbReference type="PANTHER" id="PTHR36834:SF1">
    <property type="entry name" value="INTEGRAL MEMBRANE PROTEIN"/>
    <property type="match status" value="1"/>
</dbReference>
<dbReference type="Pfam" id="PF04892">
    <property type="entry name" value="VanZ"/>
    <property type="match status" value="1"/>
</dbReference>
<evidence type="ECO:0000313" key="4">
    <source>
        <dbReference type="Proteomes" id="UP000187261"/>
    </source>
</evidence>
<dbReference type="InterPro" id="IPR053150">
    <property type="entry name" value="Teicoplanin_resist-assoc"/>
</dbReference>